<dbReference type="InterPro" id="IPR056982">
    <property type="entry name" value="Phage_ProQ_C-like"/>
</dbReference>
<accession>A0A889IR49</accession>
<dbReference type="GeneID" id="77947916"/>
<evidence type="ECO:0000313" key="2">
    <source>
        <dbReference type="EMBL" id="QRE00649.1"/>
    </source>
</evidence>
<dbReference type="KEGG" id="vg:77947916"/>
<dbReference type="Proteomes" id="UP000610026">
    <property type="component" value="Segment"/>
</dbReference>
<sequence>MNIAERKAYDEWLESLKPGDAVILKSGYGFHNRDCVAKVARVTPTLIVLEGNRRFRRKDGRQYESPPRWGSSDSLEKPTKEARRRVRLENARDTLRNLKPEQLNDAQVLAMVRAMNDHADKAGEGGAV</sequence>
<feature type="compositionally biased region" description="Basic and acidic residues" evidence="1">
    <location>
        <begin position="74"/>
        <end position="85"/>
    </location>
</feature>
<protein>
    <submittedName>
        <fullName evidence="2">Uncharacterized protein</fullName>
    </submittedName>
</protein>
<keyword evidence="3" id="KW-1185">Reference proteome</keyword>
<proteinExistence type="predicted"/>
<feature type="region of interest" description="Disordered" evidence="1">
    <location>
        <begin position="57"/>
        <end position="85"/>
    </location>
</feature>
<evidence type="ECO:0000256" key="1">
    <source>
        <dbReference type="SAM" id="MobiDB-lite"/>
    </source>
</evidence>
<name>A0A889IR49_9CAUD</name>
<dbReference type="EMBL" id="MW460249">
    <property type="protein sequence ID" value="QRE00649.1"/>
    <property type="molecule type" value="Genomic_DNA"/>
</dbReference>
<evidence type="ECO:0000313" key="3">
    <source>
        <dbReference type="Proteomes" id="UP000610026"/>
    </source>
</evidence>
<reference evidence="2" key="1">
    <citation type="submission" date="2021-01" db="EMBL/GenBank/DDBJ databases">
        <authorList>
            <person name="Ben Porat S."/>
            <person name="Alkalay-Oren S."/>
            <person name="Coppenhagen-Glazer S."/>
            <person name="Hazan R."/>
        </authorList>
    </citation>
    <scope>NUCLEOTIDE SEQUENCE</scope>
</reference>
<dbReference type="RefSeq" id="YP_010671662.1">
    <property type="nucleotide sequence ID" value="NC_070969.1"/>
</dbReference>
<organism evidence="2 3">
    <name type="scientific">Pseudomonas phage Itty13</name>
    <dbReference type="NCBI Taxonomy" id="2805750"/>
    <lineage>
        <taxon>Viruses</taxon>
        <taxon>Duplodnaviria</taxon>
        <taxon>Heunggongvirae</taxon>
        <taxon>Uroviricota</taxon>
        <taxon>Caudoviricetes</taxon>
        <taxon>Ittyvirus</taxon>
        <taxon>Ittyvirus itty13</taxon>
    </lineage>
</organism>
<dbReference type="Pfam" id="PF24203">
    <property type="entry name" value="Phage_ProQ_C_like"/>
    <property type="match status" value="1"/>
</dbReference>